<comment type="subcellular location">
    <subcellularLocation>
        <location evidence="1">Cell membrane</location>
        <topology evidence="1">Multi-pass membrane protein</topology>
    </subcellularLocation>
</comment>
<sequence>MVTINWNNAIMENNELSTVIEKRLVARFLDMFIKLGLILALGSFCFTVMSPFMNMLLWALILAVTLYPLHQRFAARMGNKQGRASTVMVLLGVLLIVAPTVAMLSSLGDSVSSLVDNVGSDSLVISPPSEKIASIPLVGEKVHALWLKASTDLPSLISSYRPQLGDIAKQVVGVLASMGGGLIGFVFSFIVAGIMMAWGAPGARSAESIAIRITDTQRGLALTKLCTSTIRAVAMGVIGVAFIQALLAGIVMAIAGIPAVGIFFVLALILGIAQVPVILVTAPAIAIMWMSGDHGTVLNIVYTVLLLVAGMADNVLKPLLLGRGVDAPMPVVLLGALGGMAANGILGMFVGATLLSIGYRIFMAWVNQGPDGVAASGKDVQ</sequence>
<dbReference type="InterPro" id="IPR002549">
    <property type="entry name" value="AI-2E-like"/>
</dbReference>
<dbReference type="Proteomes" id="UP001174867">
    <property type="component" value="Unassembled WGS sequence"/>
</dbReference>
<keyword evidence="7 8" id="KW-0472">Membrane</keyword>
<keyword evidence="6 8" id="KW-1133">Transmembrane helix</keyword>
<name>A0ABT8PZI9_9ENTR</name>
<feature type="transmembrane region" description="Helical" evidence="8">
    <location>
        <begin position="296"/>
        <end position="312"/>
    </location>
</feature>
<protein>
    <submittedName>
        <fullName evidence="9">AI-2E family transporter</fullName>
    </submittedName>
</protein>
<comment type="caution">
    <text evidence="9">The sequence shown here is derived from an EMBL/GenBank/DDBJ whole genome shotgun (WGS) entry which is preliminary data.</text>
</comment>
<evidence type="ECO:0000256" key="3">
    <source>
        <dbReference type="ARBA" id="ARBA00022448"/>
    </source>
</evidence>
<keyword evidence="5 8" id="KW-0812">Transmembrane</keyword>
<dbReference type="Pfam" id="PF01594">
    <property type="entry name" value="AI-2E_transport"/>
    <property type="match status" value="1"/>
</dbReference>
<evidence type="ECO:0000256" key="6">
    <source>
        <dbReference type="ARBA" id="ARBA00022989"/>
    </source>
</evidence>
<dbReference type="PANTHER" id="PTHR21716:SF67">
    <property type="entry name" value="TRANSPORT PROTEIN YDIK-RELATED"/>
    <property type="match status" value="1"/>
</dbReference>
<feature type="transmembrane region" description="Helical" evidence="8">
    <location>
        <begin position="87"/>
        <end position="107"/>
    </location>
</feature>
<evidence type="ECO:0000256" key="5">
    <source>
        <dbReference type="ARBA" id="ARBA00022692"/>
    </source>
</evidence>
<gene>
    <name evidence="9" type="ORF">Q0A17_18645</name>
</gene>
<evidence type="ECO:0000256" key="7">
    <source>
        <dbReference type="ARBA" id="ARBA00023136"/>
    </source>
</evidence>
<feature type="transmembrane region" description="Helical" evidence="8">
    <location>
        <begin position="261"/>
        <end position="289"/>
    </location>
</feature>
<dbReference type="EMBL" id="JAUJYW010000008">
    <property type="protein sequence ID" value="MDN8601413.1"/>
    <property type="molecule type" value="Genomic_DNA"/>
</dbReference>
<evidence type="ECO:0000313" key="10">
    <source>
        <dbReference type="Proteomes" id="UP001174867"/>
    </source>
</evidence>
<organism evidence="9 10">
    <name type="scientific">Citrobacter enshiensis</name>
    <dbReference type="NCBI Taxonomy" id="2971264"/>
    <lineage>
        <taxon>Bacteria</taxon>
        <taxon>Pseudomonadati</taxon>
        <taxon>Pseudomonadota</taxon>
        <taxon>Gammaproteobacteria</taxon>
        <taxon>Enterobacterales</taxon>
        <taxon>Enterobacteriaceae</taxon>
        <taxon>Citrobacter</taxon>
    </lineage>
</organism>
<feature type="transmembrane region" description="Helical" evidence="8">
    <location>
        <begin position="332"/>
        <end position="355"/>
    </location>
</feature>
<evidence type="ECO:0000256" key="4">
    <source>
        <dbReference type="ARBA" id="ARBA00022475"/>
    </source>
</evidence>
<evidence type="ECO:0000256" key="2">
    <source>
        <dbReference type="ARBA" id="ARBA00009773"/>
    </source>
</evidence>
<proteinExistence type="inferred from homology"/>
<evidence type="ECO:0000256" key="8">
    <source>
        <dbReference type="SAM" id="Phobius"/>
    </source>
</evidence>
<keyword evidence="3" id="KW-0813">Transport</keyword>
<feature type="transmembrane region" description="Helical" evidence="8">
    <location>
        <begin position="31"/>
        <end position="49"/>
    </location>
</feature>
<comment type="similarity">
    <text evidence="2">Belongs to the autoinducer-2 exporter (AI-2E) (TC 2.A.86) family.</text>
</comment>
<evidence type="ECO:0000256" key="1">
    <source>
        <dbReference type="ARBA" id="ARBA00004651"/>
    </source>
</evidence>
<reference evidence="9 10" key="1">
    <citation type="submission" date="2023-07" db="EMBL/GenBank/DDBJ databases">
        <title>Citrobacter selenititolerans sp. nov., isolated from seleniferous soil.</title>
        <authorList>
            <person name="Zhang S."/>
            <person name="Li K."/>
            <person name="Peng J."/>
            <person name="Wang H."/>
            <person name="Sun J."/>
            <person name="Guo Y."/>
        </authorList>
    </citation>
    <scope>NUCLEOTIDE SEQUENCE [LARGE SCALE GENOMIC DNA]</scope>
    <source>
        <strain evidence="9 10">S2-9</strain>
    </source>
</reference>
<feature type="transmembrane region" description="Helical" evidence="8">
    <location>
        <begin position="55"/>
        <end position="75"/>
    </location>
</feature>
<evidence type="ECO:0000313" key="9">
    <source>
        <dbReference type="EMBL" id="MDN8601413.1"/>
    </source>
</evidence>
<feature type="transmembrane region" description="Helical" evidence="8">
    <location>
        <begin position="232"/>
        <end position="255"/>
    </location>
</feature>
<keyword evidence="4" id="KW-1003">Cell membrane</keyword>
<feature type="transmembrane region" description="Helical" evidence="8">
    <location>
        <begin position="171"/>
        <end position="198"/>
    </location>
</feature>
<dbReference type="PANTHER" id="PTHR21716">
    <property type="entry name" value="TRANSMEMBRANE PROTEIN"/>
    <property type="match status" value="1"/>
</dbReference>
<keyword evidence="10" id="KW-1185">Reference proteome</keyword>
<accession>A0ABT8PZI9</accession>